<keyword evidence="7" id="KW-1278">Translocase</keyword>
<evidence type="ECO:0000256" key="1">
    <source>
        <dbReference type="ARBA" id="ARBA00004141"/>
    </source>
</evidence>
<evidence type="ECO:0000256" key="7">
    <source>
        <dbReference type="ARBA" id="ARBA00022967"/>
    </source>
</evidence>
<feature type="transmembrane region" description="Helical" evidence="13">
    <location>
        <begin position="70"/>
        <end position="91"/>
    </location>
</feature>
<dbReference type="Gene3D" id="1.10.287.90">
    <property type="match status" value="1"/>
</dbReference>
<dbReference type="Gene3D" id="2.60.40.420">
    <property type="entry name" value="Cupredoxins - blue copper proteins"/>
    <property type="match status" value="1"/>
</dbReference>
<dbReference type="InterPro" id="IPR008972">
    <property type="entry name" value="Cupredoxin"/>
</dbReference>
<keyword evidence="6" id="KW-0479">Metal-binding</keyword>
<dbReference type="PANTHER" id="PTHR22888">
    <property type="entry name" value="CYTOCHROME C OXIDASE, SUBUNIT II"/>
    <property type="match status" value="1"/>
</dbReference>
<dbReference type="GO" id="GO:0042773">
    <property type="term" value="P:ATP synthesis coupled electron transport"/>
    <property type="evidence" value="ECO:0007669"/>
    <property type="project" value="TreeGrafter"/>
</dbReference>
<gene>
    <name evidence="15" type="ORF">HOP12_04290</name>
</gene>
<dbReference type="PROSITE" id="PS50857">
    <property type="entry name" value="COX2_CUA"/>
    <property type="match status" value="1"/>
</dbReference>
<evidence type="ECO:0000256" key="5">
    <source>
        <dbReference type="ARBA" id="ARBA00022692"/>
    </source>
</evidence>
<feature type="transmembrane region" description="Helical" evidence="13">
    <location>
        <begin position="20"/>
        <end position="44"/>
    </location>
</feature>
<dbReference type="InterPro" id="IPR045187">
    <property type="entry name" value="CcO_II"/>
</dbReference>
<dbReference type="InterPro" id="IPR001505">
    <property type="entry name" value="Copper_CuA"/>
</dbReference>
<keyword evidence="8" id="KW-0249">Electron transport</keyword>
<keyword evidence="9 13" id="KW-1133">Transmembrane helix</keyword>
<evidence type="ECO:0000313" key="16">
    <source>
        <dbReference type="Proteomes" id="UP000580839"/>
    </source>
</evidence>
<keyword evidence="10" id="KW-0186">Copper</keyword>
<accession>A0A849SIF6</accession>
<dbReference type="SUPFAM" id="SSF49503">
    <property type="entry name" value="Cupredoxins"/>
    <property type="match status" value="1"/>
</dbReference>
<dbReference type="EMBL" id="JABFRW010000044">
    <property type="protein sequence ID" value="NOT33373.1"/>
    <property type="molecule type" value="Genomic_DNA"/>
</dbReference>
<name>A0A849SIF6_UNCEI</name>
<dbReference type="InterPro" id="IPR002429">
    <property type="entry name" value="CcO_II-like_C"/>
</dbReference>
<dbReference type="Pfam" id="PF00116">
    <property type="entry name" value="COX2"/>
    <property type="match status" value="1"/>
</dbReference>
<keyword evidence="4" id="KW-0813">Transport</keyword>
<evidence type="ECO:0000256" key="9">
    <source>
        <dbReference type="ARBA" id="ARBA00022989"/>
    </source>
</evidence>
<dbReference type="GO" id="GO:0005507">
    <property type="term" value="F:copper ion binding"/>
    <property type="evidence" value="ECO:0007669"/>
    <property type="project" value="InterPro"/>
</dbReference>
<evidence type="ECO:0000256" key="8">
    <source>
        <dbReference type="ARBA" id="ARBA00022982"/>
    </source>
</evidence>
<dbReference type="GO" id="GO:0016020">
    <property type="term" value="C:membrane"/>
    <property type="evidence" value="ECO:0007669"/>
    <property type="project" value="UniProtKB-SubCell"/>
</dbReference>
<dbReference type="CDD" id="cd13919">
    <property type="entry name" value="CuRO_HCO_II_like_5"/>
    <property type="match status" value="1"/>
</dbReference>
<evidence type="ECO:0000256" key="10">
    <source>
        <dbReference type="ARBA" id="ARBA00023008"/>
    </source>
</evidence>
<dbReference type="Proteomes" id="UP000580839">
    <property type="component" value="Unassembled WGS sequence"/>
</dbReference>
<dbReference type="EC" id="7.1.1.9" evidence="3"/>
<dbReference type="PROSITE" id="PS00078">
    <property type="entry name" value="COX2"/>
    <property type="match status" value="1"/>
</dbReference>
<comment type="subcellular location">
    <subcellularLocation>
        <location evidence="1">Membrane</location>
        <topology evidence="1">Multi-pass membrane protein</topology>
    </subcellularLocation>
</comment>
<evidence type="ECO:0000313" key="15">
    <source>
        <dbReference type="EMBL" id="NOT33373.1"/>
    </source>
</evidence>
<dbReference type="PANTHER" id="PTHR22888:SF9">
    <property type="entry name" value="CYTOCHROME C OXIDASE SUBUNIT 2"/>
    <property type="match status" value="1"/>
</dbReference>
<organism evidence="15 16">
    <name type="scientific">Eiseniibacteriota bacterium</name>
    <dbReference type="NCBI Taxonomy" id="2212470"/>
    <lineage>
        <taxon>Bacteria</taxon>
        <taxon>Candidatus Eiseniibacteriota</taxon>
    </lineage>
</organism>
<feature type="domain" description="Cytochrome oxidase subunit II copper A binding" evidence="14">
    <location>
        <begin position="99"/>
        <end position="219"/>
    </location>
</feature>
<proteinExistence type="inferred from homology"/>
<evidence type="ECO:0000256" key="6">
    <source>
        <dbReference type="ARBA" id="ARBA00022723"/>
    </source>
</evidence>
<keyword evidence="5 13" id="KW-0812">Transmembrane</keyword>
<feature type="region of interest" description="Disordered" evidence="12">
    <location>
        <begin position="226"/>
        <end position="248"/>
    </location>
</feature>
<evidence type="ECO:0000256" key="12">
    <source>
        <dbReference type="SAM" id="MobiDB-lite"/>
    </source>
</evidence>
<evidence type="ECO:0000256" key="2">
    <source>
        <dbReference type="ARBA" id="ARBA00007866"/>
    </source>
</evidence>
<evidence type="ECO:0000256" key="13">
    <source>
        <dbReference type="SAM" id="Phobius"/>
    </source>
</evidence>
<evidence type="ECO:0000259" key="14">
    <source>
        <dbReference type="PROSITE" id="PS50857"/>
    </source>
</evidence>
<reference evidence="15 16" key="1">
    <citation type="submission" date="2020-04" db="EMBL/GenBank/DDBJ databases">
        <title>Metagenomic profiling of ammonia- and methane-oxidizing microorganisms in a Dutch drinking water treatment plant.</title>
        <authorList>
            <person name="Poghosyan L."/>
            <person name="Leucker S."/>
        </authorList>
    </citation>
    <scope>NUCLEOTIDE SEQUENCE [LARGE SCALE GENOMIC DNA]</scope>
    <source>
        <strain evidence="15">S-RSF-IL-03</strain>
    </source>
</reference>
<keyword evidence="11 13" id="KW-0472">Membrane</keyword>
<evidence type="ECO:0000256" key="3">
    <source>
        <dbReference type="ARBA" id="ARBA00012949"/>
    </source>
</evidence>
<evidence type="ECO:0000256" key="11">
    <source>
        <dbReference type="ARBA" id="ARBA00023136"/>
    </source>
</evidence>
<dbReference type="AlphaFoldDB" id="A0A849SIF6"/>
<protein>
    <recommendedName>
        <fullName evidence="3">cytochrome-c oxidase</fullName>
        <ecNumber evidence="3">7.1.1.9</ecNumber>
    </recommendedName>
</protein>
<comment type="similarity">
    <text evidence="2">Belongs to the cytochrome c oxidase subunit 2 family.</text>
</comment>
<comment type="caution">
    <text evidence="15">The sequence shown here is derived from an EMBL/GenBank/DDBJ whole genome shotgun (WGS) entry which is preliminary data.</text>
</comment>
<sequence length="248" mass="27561">MMEPFFIKSLSSFSADIDNLILLVTVLAGFWFVLAEVLFFWLIFRFRARAGVRAQYVTGKEKHLKRWIDIPHIFILICDVVIIVAAVQVWVRVKQTLPPADETVRVIGQQWVWTFVHPGADKVLDTADDIAISDELHVVANQTYHFQLESRDVLHSFFVPVFRLKQDAIPGRTIVGWFKPTAAGAHDILCAEMCGIGHGIMGARIVIETPEEHAAWVEAHSPVVDAEPAASTETPPAPETGSTSGSAH</sequence>
<evidence type="ECO:0000256" key="4">
    <source>
        <dbReference type="ARBA" id="ARBA00022448"/>
    </source>
</evidence>
<dbReference type="GO" id="GO:0004129">
    <property type="term" value="F:cytochrome-c oxidase activity"/>
    <property type="evidence" value="ECO:0007669"/>
    <property type="project" value="UniProtKB-EC"/>
</dbReference>
<dbReference type="InterPro" id="IPR036257">
    <property type="entry name" value="Cyt_c_oxidase_su2_TM_sf"/>
</dbReference>